<name>A0AAQ3X1N8_PASNO</name>
<dbReference type="AlphaFoldDB" id="A0AAQ3X1N8"/>
<accession>A0AAQ3X1N8</accession>
<keyword evidence="1" id="KW-1133">Transmembrane helix</keyword>
<sequence>MVGLLCIYGTQSQSGKDWVFPSFLLFLIVFVFFLPRRLIFVGDSGDVSSIAESSASANPTIKGDDDDAPAAVLHPPMSSEEAMNNTQESVVLEDGELQVQDAIANPSKMNSDITTSSSNGSSSPLWFTSILLSSQLQFSRFLWRAAMIFLKFHVILYIFG</sequence>
<gene>
    <name evidence="2" type="ORF">U9M48_028674</name>
</gene>
<evidence type="ECO:0000256" key="1">
    <source>
        <dbReference type="SAM" id="Phobius"/>
    </source>
</evidence>
<feature type="transmembrane region" description="Helical" evidence="1">
    <location>
        <begin position="141"/>
        <end position="159"/>
    </location>
</feature>
<protein>
    <submittedName>
        <fullName evidence="2">Uncharacterized protein</fullName>
    </submittedName>
</protein>
<reference evidence="2 3" key="1">
    <citation type="submission" date="2024-02" db="EMBL/GenBank/DDBJ databases">
        <title>High-quality chromosome-scale genome assembly of Pensacola bahiagrass (Paspalum notatum Flugge var. saurae).</title>
        <authorList>
            <person name="Vega J.M."/>
            <person name="Podio M."/>
            <person name="Orjuela J."/>
            <person name="Siena L.A."/>
            <person name="Pessino S.C."/>
            <person name="Combes M.C."/>
            <person name="Mariac C."/>
            <person name="Albertini E."/>
            <person name="Pupilli F."/>
            <person name="Ortiz J.P.A."/>
            <person name="Leblanc O."/>
        </authorList>
    </citation>
    <scope>NUCLEOTIDE SEQUENCE [LARGE SCALE GENOMIC DNA]</scope>
    <source>
        <strain evidence="2">R1</strain>
        <tissue evidence="2">Leaf</tissue>
    </source>
</reference>
<dbReference type="Proteomes" id="UP001341281">
    <property type="component" value="Chromosome 06"/>
</dbReference>
<evidence type="ECO:0000313" key="3">
    <source>
        <dbReference type="Proteomes" id="UP001341281"/>
    </source>
</evidence>
<keyword evidence="1" id="KW-0472">Membrane</keyword>
<proteinExistence type="predicted"/>
<feature type="transmembrane region" description="Helical" evidence="1">
    <location>
        <begin position="18"/>
        <end position="34"/>
    </location>
</feature>
<dbReference type="EMBL" id="CP144750">
    <property type="protein sequence ID" value="WVZ81281.1"/>
    <property type="molecule type" value="Genomic_DNA"/>
</dbReference>
<organism evidence="2 3">
    <name type="scientific">Paspalum notatum var. saurae</name>
    <dbReference type="NCBI Taxonomy" id="547442"/>
    <lineage>
        <taxon>Eukaryota</taxon>
        <taxon>Viridiplantae</taxon>
        <taxon>Streptophyta</taxon>
        <taxon>Embryophyta</taxon>
        <taxon>Tracheophyta</taxon>
        <taxon>Spermatophyta</taxon>
        <taxon>Magnoliopsida</taxon>
        <taxon>Liliopsida</taxon>
        <taxon>Poales</taxon>
        <taxon>Poaceae</taxon>
        <taxon>PACMAD clade</taxon>
        <taxon>Panicoideae</taxon>
        <taxon>Andropogonodae</taxon>
        <taxon>Paspaleae</taxon>
        <taxon>Paspalinae</taxon>
        <taxon>Paspalum</taxon>
    </lineage>
</organism>
<evidence type="ECO:0000313" key="2">
    <source>
        <dbReference type="EMBL" id="WVZ81281.1"/>
    </source>
</evidence>
<keyword evidence="3" id="KW-1185">Reference proteome</keyword>
<keyword evidence="1" id="KW-0812">Transmembrane</keyword>